<sequence>DREGSRHDSERRRGSRSGRRRGRSARSCRLAGDALRPRSGRRRWAASSRAAEGGDHGREGRPRHRRGGRRGAPRSATAPKSWRRDIGVERNFRQRSDEGDRAERGEGVARLLRWLAAKKERKGHAGTPDRPAQVGETINAGILHQQWEKCEEQRTHQTAAEGRKRSCRGGARHRGERQREEESCREESCNSSRSADRDDRRPSAAHGTDREDDEEPAAAEEALHKRSNAPKSIRIHQPMSEPAVQEGGDEEPLPAPRTKRCSLHPADAIQRGRRGAERPEEGRLPGECDREGAKQRIGPPGAHAAEPSPMNTHARLAPVPPHASLPSALAAVAWADGFLDLPRVAALLAVAREYGAKLPALTFTVPPAPLDPMEIPWEEHALVIEATSALAGVVGSPTVRETAAELRELLETRLH</sequence>
<feature type="compositionally biased region" description="Basic residues" evidence="1">
    <location>
        <begin position="61"/>
        <end position="72"/>
    </location>
</feature>
<evidence type="ECO:0000256" key="1">
    <source>
        <dbReference type="SAM" id="MobiDB-lite"/>
    </source>
</evidence>
<dbReference type="EMBL" id="JAOYFB010000041">
    <property type="protein sequence ID" value="KAK4045257.1"/>
    <property type="molecule type" value="Genomic_DNA"/>
</dbReference>
<feature type="compositionally biased region" description="Basic and acidic residues" evidence="1">
    <location>
        <begin position="177"/>
        <end position="202"/>
    </location>
</feature>
<evidence type="ECO:0000313" key="3">
    <source>
        <dbReference type="Proteomes" id="UP001234178"/>
    </source>
</evidence>
<reference evidence="2 3" key="1">
    <citation type="journal article" date="2023" name="Nucleic Acids Res.">
        <title>The hologenome of Daphnia magna reveals possible DNA methylation and microbiome-mediated evolution of the host genome.</title>
        <authorList>
            <person name="Chaturvedi A."/>
            <person name="Li X."/>
            <person name="Dhandapani V."/>
            <person name="Marshall H."/>
            <person name="Kissane S."/>
            <person name="Cuenca-Cambronero M."/>
            <person name="Asole G."/>
            <person name="Calvet F."/>
            <person name="Ruiz-Romero M."/>
            <person name="Marangio P."/>
            <person name="Guigo R."/>
            <person name="Rago D."/>
            <person name="Mirbahai L."/>
            <person name="Eastwood N."/>
            <person name="Colbourne J.K."/>
            <person name="Zhou J."/>
            <person name="Mallon E."/>
            <person name="Orsini L."/>
        </authorList>
    </citation>
    <scope>NUCLEOTIDE SEQUENCE [LARGE SCALE GENOMIC DNA]</scope>
    <source>
        <strain evidence="2">LRV0_1</strain>
    </source>
</reference>
<keyword evidence="3" id="KW-1185">Reference proteome</keyword>
<protein>
    <submittedName>
        <fullName evidence="2">Uncharacterized protein</fullName>
    </submittedName>
</protein>
<feature type="compositionally biased region" description="Basic and acidic residues" evidence="1">
    <location>
        <begin position="82"/>
        <end position="107"/>
    </location>
</feature>
<feature type="compositionally biased region" description="Basic and acidic residues" evidence="1">
    <location>
        <begin position="1"/>
        <end position="12"/>
    </location>
</feature>
<accession>A0ABR0B9L1</accession>
<gene>
    <name evidence="2" type="ORF">OUZ56_032666</name>
</gene>
<feature type="compositionally biased region" description="Basic residues" evidence="1">
    <location>
        <begin position="165"/>
        <end position="176"/>
    </location>
</feature>
<name>A0ABR0B9L1_9CRUS</name>
<feature type="non-terminal residue" evidence="2">
    <location>
        <position position="1"/>
    </location>
</feature>
<organism evidence="2 3">
    <name type="scientific">Daphnia magna</name>
    <dbReference type="NCBI Taxonomy" id="35525"/>
    <lineage>
        <taxon>Eukaryota</taxon>
        <taxon>Metazoa</taxon>
        <taxon>Ecdysozoa</taxon>
        <taxon>Arthropoda</taxon>
        <taxon>Crustacea</taxon>
        <taxon>Branchiopoda</taxon>
        <taxon>Diplostraca</taxon>
        <taxon>Cladocera</taxon>
        <taxon>Anomopoda</taxon>
        <taxon>Daphniidae</taxon>
        <taxon>Daphnia</taxon>
    </lineage>
</organism>
<comment type="caution">
    <text evidence="2">The sequence shown here is derived from an EMBL/GenBank/DDBJ whole genome shotgun (WGS) entry which is preliminary data.</text>
</comment>
<feature type="compositionally biased region" description="Basic and acidic residues" evidence="1">
    <location>
        <begin position="146"/>
        <end position="155"/>
    </location>
</feature>
<proteinExistence type="predicted"/>
<dbReference type="Proteomes" id="UP001234178">
    <property type="component" value="Unassembled WGS sequence"/>
</dbReference>
<feature type="compositionally biased region" description="Basic and acidic residues" evidence="1">
    <location>
        <begin position="274"/>
        <end position="294"/>
    </location>
</feature>
<feature type="region of interest" description="Disordered" evidence="1">
    <location>
        <begin position="1"/>
        <end position="318"/>
    </location>
</feature>
<feature type="compositionally biased region" description="Basic residues" evidence="1">
    <location>
        <begin position="13"/>
        <end position="26"/>
    </location>
</feature>
<evidence type="ECO:0000313" key="2">
    <source>
        <dbReference type="EMBL" id="KAK4045257.1"/>
    </source>
</evidence>